<keyword evidence="4" id="KW-1185">Reference proteome</keyword>
<reference evidence="3 4" key="1">
    <citation type="journal article" date="2006" name="Proc. Natl. Acad. Sci. U.S.A.">
        <title>Evolution of sensory complexity recorded in a myxobacterial genome.</title>
        <authorList>
            <person name="Goldman B.S."/>
            <person name="Nierman W.C."/>
            <person name="Kaiser D."/>
            <person name="Slater S.C."/>
            <person name="Durkin A.S."/>
            <person name="Eisen J.A."/>
            <person name="Ronning C.M."/>
            <person name="Barbazuk W.B."/>
            <person name="Blanchard M."/>
            <person name="Field C."/>
            <person name="Halling C."/>
            <person name="Hinkle G."/>
            <person name="Iartchuk O."/>
            <person name="Kim H.S."/>
            <person name="Mackenzie C."/>
            <person name="Madupu R."/>
            <person name="Miller N."/>
            <person name="Shvartsbeyn A."/>
            <person name="Sullivan S.A."/>
            <person name="Vaudin M."/>
            <person name="Wiegand R."/>
            <person name="Kaplan H.B."/>
        </authorList>
    </citation>
    <scope>NUCLEOTIDE SEQUENCE [LARGE SCALE GENOMIC DNA]</scope>
    <source>
        <strain evidence="4">DK1622</strain>
    </source>
</reference>
<evidence type="ECO:0000313" key="4">
    <source>
        <dbReference type="Proteomes" id="UP000002402"/>
    </source>
</evidence>
<dbReference type="InterPro" id="IPR040836">
    <property type="entry name" value="SAVED"/>
</dbReference>
<feature type="domain" description="SMODS-associated and fused to various effectors" evidence="2">
    <location>
        <begin position="448"/>
        <end position="636"/>
    </location>
</feature>
<dbReference type="InterPro" id="IPR024983">
    <property type="entry name" value="CHAT_dom"/>
</dbReference>
<dbReference type="AlphaFoldDB" id="Q1CW20"/>
<proteinExistence type="predicted"/>
<sequence>MSMTRPTGVELTLELMSPAAVSAPYAFDGQPRQYIARDANGKTGAATFQWGLVEELRPEFLTPTPSPNAQKKMGMVLRNFLEDVLKALGGWSAYEDEILDAKSRGWPIGLHLRFNALELFSLPWALTLLRNNMRLASLEPCPLSFEWETADSSARVSGAPGRLLFAWSDAADGVSEDNHLAEIQHACSEFDRAKDVLEHVTLDSLREKLRQAKVERRPYRVLHFLCHGGPVPGGSFGLCWDDHHRPGRELRIHGNMLVDVLGEFRDDIQAVVLSACHGGNPGEAGKMLGGVAHDLHQMGIPAVIASQMPLSIDGSIRVTRAFHSSLYREKTSVRKSFQAAHASLSVSTLDWASLQLFVVTPEKVPPGQRWLFSEEHGLPASVRREVVVAYEVNFDVPTTSIAEALEGRLGPEPDVVLLRPLGRVADGLPSKRREWQSAIDQADKLVSALGARVSHVDLFGCAPLPLMFHLGWGLARRKVRVYQQQRGQSGVWSCGYDSELPLPEGEPFFRLEAWPDLASCVEAGGRVVMTVEVQPAIRSEDMEEWLRCATPPGWVRLVAARGPSPTVVRGPEDTARAVAEFRGYLDRIHQELPFIKEIWLAMTGPASLAAALGRAYNPKVHATLKLFNFRKVEGYVEVPWNGGVQGQPARRR</sequence>
<evidence type="ECO:0008006" key="5">
    <source>
        <dbReference type="Google" id="ProtNLM"/>
    </source>
</evidence>
<accession>Q1CW20</accession>
<dbReference type="Pfam" id="PF12770">
    <property type="entry name" value="CHAT"/>
    <property type="match status" value="1"/>
</dbReference>
<protein>
    <recommendedName>
        <fullName evidence="5">CHAT domain-containing protein</fullName>
    </recommendedName>
</protein>
<gene>
    <name evidence="3" type="ordered locus">MXAN_7290</name>
</gene>
<dbReference type="Pfam" id="PF18145">
    <property type="entry name" value="SAVED"/>
    <property type="match status" value="1"/>
</dbReference>
<dbReference type="eggNOG" id="COG4995">
    <property type="taxonomic scope" value="Bacteria"/>
</dbReference>
<feature type="domain" description="CHAT" evidence="1">
    <location>
        <begin position="191"/>
        <end position="344"/>
    </location>
</feature>
<evidence type="ECO:0000259" key="2">
    <source>
        <dbReference type="Pfam" id="PF18145"/>
    </source>
</evidence>
<dbReference type="KEGG" id="mxa:MXAN_7290"/>
<evidence type="ECO:0000259" key="1">
    <source>
        <dbReference type="Pfam" id="PF12770"/>
    </source>
</evidence>
<dbReference type="STRING" id="246197.MXAN_7290"/>
<dbReference type="HOGENOM" id="CLU_421406_0_0_7"/>
<dbReference type="Proteomes" id="UP000002402">
    <property type="component" value="Chromosome"/>
</dbReference>
<dbReference type="NCBIfam" id="NF033611">
    <property type="entry name" value="SAVED"/>
    <property type="match status" value="1"/>
</dbReference>
<dbReference type="EMBL" id="CP000113">
    <property type="protein sequence ID" value="ABF86866.1"/>
    <property type="molecule type" value="Genomic_DNA"/>
</dbReference>
<dbReference type="EnsemblBacteria" id="ABF86866">
    <property type="protein sequence ID" value="ABF86866"/>
    <property type="gene ID" value="MXAN_7290"/>
</dbReference>
<organism evidence="3 4">
    <name type="scientific">Myxococcus xanthus (strain DK1622)</name>
    <dbReference type="NCBI Taxonomy" id="246197"/>
    <lineage>
        <taxon>Bacteria</taxon>
        <taxon>Pseudomonadati</taxon>
        <taxon>Myxococcota</taxon>
        <taxon>Myxococcia</taxon>
        <taxon>Myxococcales</taxon>
        <taxon>Cystobacterineae</taxon>
        <taxon>Myxococcaceae</taxon>
        <taxon>Myxococcus</taxon>
    </lineage>
</organism>
<evidence type="ECO:0000313" key="3">
    <source>
        <dbReference type="EMBL" id="ABF86866.1"/>
    </source>
</evidence>
<name>Q1CW20_MYXXD</name>